<name>T1BCK3_9ZZZZ</name>
<dbReference type="CDD" id="cd00090">
    <property type="entry name" value="HTH_ARSR"/>
    <property type="match status" value="1"/>
</dbReference>
<feature type="domain" description="HTH arsR-type" evidence="1">
    <location>
        <begin position="10"/>
        <end position="89"/>
    </location>
</feature>
<gene>
    <name evidence="2" type="ORF">B1B_10788</name>
</gene>
<dbReference type="InterPro" id="IPR036390">
    <property type="entry name" value="WH_DNA-bd_sf"/>
</dbReference>
<dbReference type="GO" id="GO:0003700">
    <property type="term" value="F:DNA-binding transcription factor activity"/>
    <property type="evidence" value="ECO:0007669"/>
    <property type="project" value="InterPro"/>
</dbReference>
<sequence length="141" mass="15625">MSAADLTPHEGTRGRILDQLAQAPCTARNIANSLGIQESAARGHLERLRERGYVIPTFRREGVGRPRKRYALTPEGQELFPKRYDLLLDALMDEILARQGEEFANELFASAAARVAHGIAQGIPKNGSLEERTHHLVDSLN</sequence>
<dbReference type="Gene3D" id="1.10.10.10">
    <property type="entry name" value="Winged helix-like DNA-binding domain superfamily/Winged helix DNA-binding domain"/>
    <property type="match status" value="1"/>
</dbReference>
<protein>
    <submittedName>
        <fullName evidence="2">Bacterial regulatory protein, ArsR domain protein</fullName>
    </submittedName>
</protein>
<dbReference type="InterPro" id="IPR001845">
    <property type="entry name" value="HTH_ArsR_DNA-bd_dom"/>
</dbReference>
<accession>T1BCK3</accession>
<reference evidence="2" key="2">
    <citation type="journal article" date="2014" name="ISME J.">
        <title>Microbial stratification in low pH oxic and suboxic macroscopic growths along an acid mine drainage.</title>
        <authorList>
            <person name="Mendez-Garcia C."/>
            <person name="Mesa V."/>
            <person name="Sprenger R.R."/>
            <person name="Richter M."/>
            <person name="Diez M.S."/>
            <person name="Solano J."/>
            <person name="Bargiela R."/>
            <person name="Golyshina O.V."/>
            <person name="Manteca A."/>
            <person name="Ramos J.L."/>
            <person name="Gallego J.R."/>
            <person name="Llorente I."/>
            <person name="Martins Dos Santos V.A."/>
            <person name="Jensen O.N."/>
            <person name="Pelaez A.I."/>
            <person name="Sanchez J."/>
            <person name="Ferrer M."/>
        </authorList>
    </citation>
    <scope>NUCLEOTIDE SEQUENCE</scope>
</reference>
<comment type="caution">
    <text evidence="2">The sequence shown here is derived from an EMBL/GenBank/DDBJ whole genome shotgun (WGS) entry which is preliminary data.</text>
</comment>
<dbReference type="SUPFAM" id="SSF46785">
    <property type="entry name" value="Winged helix' DNA-binding domain"/>
    <property type="match status" value="1"/>
</dbReference>
<dbReference type="InterPro" id="IPR011991">
    <property type="entry name" value="ArsR-like_HTH"/>
</dbReference>
<dbReference type="EMBL" id="AUZY01007001">
    <property type="protein sequence ID" value="EQD51960.1"/>
    <property type="molecule type" value="Genomic_DNA"/>
</dbReference>
<evidence type="ECO:0000259" key="1">
    <source>
        <dbReference type="SMART" id="SM00418"/>
    </source>
</evidence>
<feature type="non-terminal residue" evidence="2">
    <location>
        <position position="141"/>
    </location>
</feature>
<dbReference type="Pfam" id="PF01022">
    <property type="entry name" value="HTH_5"/>
    <property type="match status" value="1"/>
</dbReference>
<dbReference type="SMART" id="SM00418">
    <property type="entry name" value="HTH_ARSR"/>
    <property type="match status" value="1"/>
</dbReference>
<organism evidence="2">
    <name type="scientific">mine drainage metagenome</name>
    <dbReference type="NCBI Taxonomy" id="410659"/>
    <lineage>
        <taxon>unclassified sequences</taxon>
        <taxon>metagenomes</taxon>
        <taxon>ecological metagenomes</taxon>
    </lineage>
</organism>
<dbReference type="AlphaFoldDB" id="T1BCK3"/>
<reference evidence="2" key="1">
    <citation type="submission" date="2013-08" db="EMBL/GenBank/DDBJ databases">
        <authorList>
            <person name="Mendez C."/>
            <person name="Richter M."/>
            <person name="Ferrer M."/>
            <person name="Sanchez J."/>
        </authorList>
    </citation>
    <scope>NUCLEOTIDE SEQUENCE</scope>
</reference>
<proteinExistence type="predicted"/>
<evidence type="ECO:0000313" key="2">
    <source>
        <dbReference type="EMBL" id="EQD51960.1"/>
    </source>
</evidence>
<dbReference type="InterPro" id="IPR036388">
    <property type="entry name" value="WH-like_DNA-bd_sf"/>
</dbReference>